<organism evidence="8 9">
    <name type="scientific">Streptantibioticus cattleyicolor (strain ATCC 35852 / DSM 46488 / JCM 4925 / NBRC 14057 / NRRL 8057)</name>
    <name type="common">Streptomyces cattleya</name>
    <dbReference type="NCBI Taxonomy" id="1003195"/>
    <lineage>
        <taxon>Bacteria</taxon>
        <taxon>Bacillati</taxon>
        <taxon>Actinomycetota</taxon>
        <taxon>Actinomycetes</taxon>
        <taxon>Kitasatosporales</taxon>
        <taxon>Streptomycetaceae</taxon>
        <taxon>Streptantibioticus</taxon>
    </lineage>
</organism>
<dbReference type="InterPro" id="IPR015424">
    <property type="entry name" value="PyrdxlP-dep_Trfase"/>
</dbReference>
<accession>G8XHK7</accession>
<dbReference type="GO" id="GO:0030170">
    <property type="term" value="F:pyridoxal phosphate binding"/>
    <property type="evidence" value="ECO:0007669"/>
    <property type="project" value="InterPro"/>
</dbReference>
<geneLocation type="plasmid" evidence="8 9">
    <name>pSCATT</name>
</geneLocation>
<dbReference type="Proteomes" id="UP000007842">
    <property type="component" value="Plasmid pSCATT"/>
</dbReference>
<dbReference type="OrthoDB" id="3335676at2"/>
<dbReference type="PANTHER" id="PTHR46101">
    <property type="match status" value="1"/>
</dbReference>
<dbReference type="SUPFAM" id="SSF53383">
    <property type="entry name" value="PLP-dependent transferases"/>
    <property type="match status" value="1"/>
</dbReference>
<evidence type="ECO:0000256" key="6">
    <source>
        <dbReference type="PIRSR" id="PIRSR602129-50"/>
    </source>
</evidence>
<dbReference type="HOGENOM" id="CLU_028929_0_2_11"/>
<gene>
    <name evidence="8" type="ordered locus">SCATT_p16510</name>
</gene>
<evidence type="ECO:0000256" key="1">
    <source>
        <dbReference type="ARBA" id="ARBA00001933"/>
    </source>
</evidence>
<comment type="similarity">
    <text evidence="2 7">Belongs to the group II decarboxylase family.</text>
</comment>
<evidence type="ECO:0000256" key="4">
    <source>
        <dbReference type="ARBA" id="ARBA00022898"/>
    </source>
</evidence>
<evidence type="ECO:0000313" key="8">
    <source>
        <dbReference type="EMBL" id="AEW99844.1"/>
    </source>
</evidence>
<keyword evidence="4 6" id="KW-0663">Pyridoxal phosphate</keyword>
<reference evidence="9" key="1">
    <citation type="submission" date="2011-12" db="EMBL/GenBank/DDBJ databases">
        <title>Complete genome sequence of Streptomyces cattleya strain DSM 46488.</title>
        <authorList>
            <person name="Ou H.-Y."/>
            <person name="Li P."/>
            <person name="Zhao C."/>
            <person name="O'Hagan D."/>
            <person name="Deng Z."/>
        </authorList>
    </citation>
    <scope>NUCLEOTIDE SEQUENCE [LARGE SCALE GENOMIC DNA]</scope>
    <source>
        <strain evidence="9">ATCC 35852 / DSM 46488 / JCM 4925 / NBRC 14057 / NRRL 8057</strain>
        <plasmid evidence="9">Plasmid pSCATT</plasmid>
    </source>
</reference>
<evidence type="ECO:0000256" key="5">
    <source>
        <dbReference type="ARBA" id="ARBA00023239"/>
    </source>
</evidence>
<comment type="cofactor">
    <cofactor evidence="1 6 7">
        <name>pyridoxal 5'-phosphate</name>
        <dbReference type="ChEBI" id="CHEBI:597326"/>
    </cofactor>
</comment>
<keyword evidence="3" id="KW-0210">Decarboxylase</keyword>
<dbReference type="GO" id="GO:0004058">
    <property type="term" value="F:aromatic-L-amino-acid decarboxylase activity"/>
    <property type="evidence" value="ECO:0007669"/>
    <property type="project" value="UniProtKB-ARBA"/>
</dbReference>
<dbReference type="Gene3D" id="3.40.640.10">
    <property type="entry name" value="Type I PLP-dependent aspartate aminotransferase-like (Major domain)"/>
    <property type="match status" value="1"/>
</dbReference>
<dbReference type="GO" id="GO:0019752">
    <property type="term" value="P:carboxylic acid metabolic process"/>
    <property type="evidence" value="ECO:0007669"/>
    <property type="project" value="InterPro"/>
</dbReference>
<dbReference type="Pfam" id="PF00282">
    <property type="entry name" value="Pyridoxal_deC"/>
    <property type="match status" value="1"/>
</dbReference>
<keyword evidence="9" id="KW-1185">Reference proteome</keyword>
<evidence type="ECO:0000313" key="9">
    <source>
        <dbReference type="Proteomes" id="UP000007842"/>
    </source>
</evidence>
<dbReference type="PATRIC" id="fig|1003195.11.peg.86"/>
<dbReference type="KEGG" id="scy:SCATT_p16510"/>
<dbReference type="InterPro" id="IPR015421">
    <property type="entry name" value="PyrdxlP-dep_Trfase_major"/>
</dbReference>
<evidence type="ECO:0000256" key="3">
    <source>
        <dbReference type="ARBA" id="ARBA00022793"/>
    </source>
</evidence>
<dbReference type="InterPro" id="IPR002129">
    <property type="entry name" value="PyrdxlP-dep_de-COase"/>
</dbReference>
<dbReference type="InterPro" id="IPR051151">
    <property type="entry name" value="Group_II_Decarboxylase"/>
</dbReference>
<dbReference type="EMBL" id="CP003229">
    <property type="protein sequence ID" value="AEW99844.1"/>
    <property type="molecule type" value="Genomic_DNA"/>
</dbReference>
<dbReference type="RefSeq" id="WP_014150550.1">
    <property type="nucleotide sequence ID" value="NC_016113.1"/>
</dbReference>
<dbReference type="KEGG" id="sct:SCAT_p0093"/>
<name>F8JK20_STREN</name>
<feature type="modified residue" description="N6-(pyridoxal phosphate)lysine" evidence="6">
    <location>
        <position position="245"/>
    </location>
</feature>
<keyword evidence="8" id="KW-0614">Plasmid</keyword>
<evidence type="ECO:0000256" key="7">
    <source>
        <dbReference type="RuleBase" id="RU000382"/>
    </source>
</evidence>
<proteinExistence type="inferred from homology"/>
<dbReference type="PANTHER" id="PTHR46101:SF2">
    <property type="entry name" value="SERINE DECARBOXYLASE"/>
    <property type="match status" value="1"/>
</dbReference>
<sequence length="382" mass="40403">MNSPLRIEEDGVAAEQVWSVVTAMVGELRQRVPRMLGFPANLAWDASAAHSLLSMLINNAGDPSEHDDSGNDVKSFERAVLSWFTGIAGGDRDTYGYVTASGSEGILFGLFVARHRFPRAPVYLSADAHYSVRKAATILRMETVTVPCRDDGTMDPSALARLCRRHRDARGGRPGDGAVVVATIGTVMRGAVDDLPALREAALAAGGVHLHADAALGGLVAAFCHPEPAWNLAHGADSVSVSGHKLLGCPVPCGVVLTPRRYLPPAPTGQYLGAPDHTLGCSRSGLAAALLWCRLREAGTRGVRETVHRCRRTAAYATEALAAAGAHPERFPGALTVTFDRPGPRTCATWHLATQGDRAHLVAMPHVTPQAVDALCADLRGS</sequence>
<keyword evidence="5 7" id="KW-0456">Lyase</keyword>
<evidence type="ECO:0000256" key="2">
    <source>
        <dbReference type="ARBA" id="ARBA00009533"/>
    </source>
</evidence>
<dbReference type="AlphaFoldDB" id="F8JK20"/>
<accession>F8JK20</accession>
<protein>
    <submittedName>
        <fullName evidence="8">Histidine decarboxylase</fullName>
    </submittedName>
</protein>